<dbReference type="Pfam" id="PF00672">
    <property type="entry name" value="HAMP"/>
    <property type="match status" value="1"/>
</dbReference>
<dbReference type="PRINTS" id="PR00344">
    <property type="entry name" value="BCTRLSENSOR"/>
</dbReference>
<feature type="domain" description="Response regulatory" evidence="10">
    <location>
        <begin position="776"/>
        <end position="886"/>
    </location>
</feature>
<keyword evidence="8" id="KW-1133">Transmembrane helix</keyword>
<dbReference type="STRING" id="441112.SAMN04488094_110173"/>
<evidence type="ECO:0000256" key="1">
    <source>
        <dbReference type="ARBA" id="ARBA00000085"/>
    </source>
</evidence>
<evidence type="ECO:0000256" key="6">
    <source>
        <dbReference type="ARBA" id="ARBA00022777"/>
    </source>
</evidence>
<evidence type="ECO:0000259" key="10">
    <source>
        <dbReference type="PROSITE" id="PS50110"/>
    </source>
</evidence>
<comment type="catalytic activity">
    <reaction evidence="1">
        <text>ATP + protein L-histidine = ADP + protein N-phospho-L-histidine.</text>
        <dbReference type="EC" id="2.7.13.3"/>
    </reaction>
</comment>
<dbReference type="Gene3D" id="1.10.287.130">
    <property type="match status" value="1"/>
</dbReference>
<dbReference type="GO" id="GO:0000155">
    <property type="term" value="F:phosphorelay sensor kinase activity"/>
    <property type="evidence" value="ECO:0007669"/>
    <property type="project" value="InterPro"/>
</dbReference>
<dbReference type="SMART" id="SM00448">
    <property type="entry name" value="REC"/>
    <property type="match status" value="1"/>
</dbReference>
<dbReference type="Pfam" id="PF12860">
    <property type="entry name" value="PAS_7"/>
    <property type="match status" value="1"/>
</dbReference>
<dbReference type="Gene3D" id="6.10.340.10">
    <property type="match status" value="1"/>
</dbReference>
<keyword evidence="8" id="KW-0472">Membrane</keyword>
<dbReference type="Pfam" id="PF00512">
    <property type="entry name" value="HisKA"/>
    <property type="match status" value="1"/>
</dbReference>
<dbReference type="PROSITE" id="PS50109">
    <property type="entry name" value="HIS_KIN"/>
    <property type="match status" value="1"/>
</dbReference>
<dbReference type="EC" id="2.7.13.3" evidence="3"/>
<dbReference type="RefSeq" id="WP_093361736.1">
    <property type="nucleotide sequence ID" value="NZ_FOLG01000010.1"/>
</dbReference>
<name>A0A1I1MRA9_9RHOB</name>
<keyword evidence="8" id="KW-0812">Transmembrane</keyword>
<dbReference type="Gene3D" id="3.40.50.2300">
    <property type="match status" value="1"/>
</dbReference>
<dbReference type="SUPFAM" id="SSF52172">
    <property type="entry name" value="CheY-like"/>
    <property type="match status" value="1"/>
</dbReference>
<evidence type="ECO:0000259" key="11">
    <source>
        <dbReference type="PROSITE" id="PS50885"/>
    </source>
</evidence>
<keyword evidence="4 7" id="KW-0597">Phosphoprotein</keyword>
<dbReference type="InterPro" id="IPR036890">
    <property type="entry name" value="HATPase_C_sf"/>
</dbReference>
<dbReference type="CDD" id="cd00082">
    <property type="entry name" value="HisKA"/>
    <property type="match status" value="1"/>
</dbReference>
<protein>
    <recommendedName>
        <fullName evidence="3">histidine kinase</fullName>
        <ecNumber evidence="3">2.7.13.3</ecNumber>
    </recommendedName>
</protein>
<keyword evidence="5" id="KW-0808">Transferase</keyword>
<feature type="transmembrane region" description="Helical" evidence="8">
    <location>
        <begin position="324"/>
        <end position="343"/>
    </location>
</feature>
<evidence type="ECO:0000256" key="2">
    <source>
        <dbReference type="ARBA" id="ARBA00004370"/>
    </source>
</evidence>
<dbReference type="CDD" id="cd06225">
    <property type="entry name" value="HAMP"/>
    <property type="match status" value="1"/>
</dbReference>
<dbReference type="PROSITE" id="PS50110">
    <property type="entry name" value="RESPONSE_REGULATORY"/>
    <property type="match status" value="1"/>
</dbReference>
<evidence type="ECO:0000256" key="5">
    <source>
        <dbReference type="ARBA" id="ARBA00022679"/>
    </source>
</evidence>
<feature type="modified residue" description="4-aspartylphosphate" evidence="7">
    <location>
        <position position="826"/>
    </location>
</feature>
<dbReference type="GO" id="GO:0016020">
    <property type="term" value="C:membrane"/>
    <property type="evidence" value="ECO:0007669"/>
    <property type="project" value="UniProtKB-SubCell"/>
</dbReference>
<comment type="subcellular location">
    <subcellularLocation>
        <location evidence="2">Membrane</location>
    </subcellularLocation>
</comment>
<keyword evidence="6 12" id="KW-0418">Kinase</keyword>
<dbReference type="Pfam" id="PF02518">
    <property type="entry name" value="HATPase_c"/>
    <property type="match status" value="1"/>
</dbReference>
<dbReference type="PROSITE" id="PS50885">
    <property type="entry name" value="HAMP"/>
    <property type="match status" value="1"/>
</dbReference>
<dbReference type="InterPro" id="IPR003660">
    <property type="entry name" value="HAMP_dom"/>
</dbReference>
<dbReference type="InterPro" id="IPR005467">
    <property type="entry name" value="His_kinase_dom"/>
</dbReference>
<reference evidence="12 13" key="1">
    <citation type="submission" date="2016-10" db="EMBL/GenBank/DDBJ databases">
        <authorList>
            <person name="de Groot N.N."/>
        </authorList>
    </citation>
    <scope>NUCLEOTIDE SEQUENCE [LARGE SCALE GENOMIC DNA]</scope>
    <source>
        <strain evidence="12 13">DSM 19548</strain>
    </source>
</reference>
<evidence type="ECO:0000313" key="13">
    <source>
        <dbReference type="Proteomes" id="UP000198728"/>
    </source>
</evidence>
<evidence type="ECO:0000256" key="4">
    <source>
        <dbReference type="ARBA" id="ARBA00022553"/>
    </source>
</evidence>
<dbReference type="SUPFAM" id="SSF55785">
    <property type="entry name" value="PYP-like sensor domain (PAS domain)"/>
    <property type="match status" value="1"/>
</dbReference>
<dbReference type="Pfam" id="PF00072">
    <property type="entry name" value="Response_reg"/>
    <property type="match status" value="1"/>
</dbReference>
<dbReference type="EMBL" id="FOLG01000010">
    <property type="protein sequence ID" value="SFC87977.1"/>
    <property type="molecule type" value="Genomic_DNA"/>
</dbReference>
<evidence type="ECO:0000313" key="12">
    <source>
        <dbReference type="EMBL" id="SFC87977.1"/>
    </source>
</evidence>
<dbReference type="SUPFAM" id="SSF55874">
    <property type="entry name" value="ATPase domain of HSP90 chaperone/DNA topoisomerase II/histidine kinase"/>
    <property type="match status" value="1"/>
</dbReference>
<dbReference type="AlphaFoldDB" id="A0A1I1MRA9"/>
<dbReference type="InterPro" id="IPR001789">
    <property type="entry name" value="Sig_transdc_resp-reg_receiver"/>
</dbReference>
<proteinExistence type="predicted"/>
<feature type="domain" description="Histidine kinase" evidence="9">
    <location>
        <begin position="546"/>
        <end position="755"/>
    </location>
</feature>
<dbReference type="InterPro" id="IPR003594">
    <property type="entry name" value="HATPase_dom"/>
</dbReference>
<dbReference type="SMART" id="SM00304">
    <property type="entry name" value="HAMP"/>
    <property type="match status" value="1"/>
</dbReference>
<evidence type="ECO:0000256" key="8">
    <source>
        <dbReference type="SAM" id="Phobius"/>
    </source>
</evidence>
<organism evidence="12 13">
    <name type="scientific">Tropicimonas isoalkanivorans</name>
    <dbReference type="NCBI Taxonomy" id="441112"/>
    <lineage>
        <taxon>Bacteria</taxon>
        <taxon>Pseudomonadati</taxon>
        <taxon>Pseudomonadota</taxon>
        <taxon>Alphaproteobacteria</taxon>
        <taxon>Rhodobacterales</taxon>
        <taxon>Roseobacteraceae</taxon>
        <taxon>Tropicimonas</taxon>
    </lineage>
</organism>
<dbReference type="Gene3D" id="3.30.450.20">
    <property type="entry name" value="PAS domain"/>
    <property type="match status" value="1"/>
</dbReference>
<dbReference type="OrthoDB" id="9796100at2"/>
<dbReference type="Proteomes" id="UP000198728">
    <property type="component" value="Unassembled WGS sequence"/>
</dbReference>
<keyword evidence="13" id="KW-1185">Reference proteome</keyword>
<dbReference type="InterPro" id="IPR004358">
    <property type="entry name" value="Sig_transdc_His_kin-like_C"/>
</dbReference>
<dbReference type="InterPro" id="IPR036097">
    <property type="entry name" value="HisK_dim/P_sf"/>
</dbReference>
<dbReference type="SMART" id="SM00388">
    <property type="entry name" value="HisKA"/>
    <property type="match status" value="1"/>
</dbReference>
<evidence type="ECO:0000259" key="9">
    <source>
        <dbReference type="PROSITE" id="PS50109"/>
    </source>
</evidence>
<dbReference type="Gene3D" id="1.20.58.920">
    <property type="match status" value="1"/>
</dbReference>
<dbReference type="SUPFAM" id="SSF158472">
    <property type="entry name" value="HAMP domain-like"/>
    <property type="match status" value="1"/>
</dbReference>
<dbReference type="Gene3D" id="3.30.565.10">
    <property type="entry name" value="Histidine kinase-like ATPase, C-terminal domain"/>
    <property type="match status" value="1"/>
</dbReference>
<sequence length="898" mass="95519">MKLGGIERRLLLVIMVSTLAMAVASVAALRALDRIGAATEAVTGQDVPAVTAALRLAGIGERLQQRGASLMAAGTPEALAAAQLAIEADLAAFADQAEALESARSDPQWNTRQISNLTDELATRLADLRVSLDTRSRLAEALEAERARMLNAEERIRQLIGPSILAVEAITGGGAMADLDVYRTAVRSQAPLLAAERLTDQAMAELLLATTAETPEALEEIGSGHARTLAQLGVLVPSLPKGLRVGFQRDLAALSGQAGEAGILALRRQELDALAAAEAALADAGRQAAALKKAVDSRVIAASRSMAEVTEALRQTILSRTSQFTTIGLAVILMAGAVSYAFVIRPLARNLAGVTDAMTRLAAGEHDAQVPGAERHDEIGDLARAFTVFKDNSVHMEQLDRELTERSNLLLATFETMKDGFSVFDRELRLVGWNPQYLLHYEFAEADIRDAPTFGEIQRHLESRGVKAFLPDGQQIDLDALSHRRLIQPQRHELRFPDGRVLELRSNPIPQGGFATLHMDVTEQRATESQLLQSQKMESVGQLTGGIAHDFNNILAVIIGNLNILARETADTPALRARADRALGAADRAAGLVNRLLAFSRRQRLAPENVDLDALVTGMVDLLEASLGSGVTLRTDLGGHLPGVRVDPGALENALMNLAVNARDAMEGKGEISVATRAAGDDYVELSVRDTGEGIPPDLLDQVFEPFFTTKPAGKGSGLGLSMVYGFVRQSGGTVSIDSRPKDGTCVTLRLPVNDAASEPQRQAAGGSPDAAADACILAVDDDAELLEITADRLRQRGYAVVTAGDGRTALELLEEIPEIDLLYTDLAMPGGLDGIALARRAREMRPGLPVLYTSGAPGEAGAHLPNLLRKPVAEEVLATAVRVELEAQSRPTSASST</sequence>
<dbReference type="PANTHER" id="PTHR43065">
    <property type="entry name" value="SENSOR HISTIDINE KINASE"/>
    <property type="match status" value="1"/>
</dbReference>
<feature type="domain" description="HAMP" evidence="11">
    <location>
        <begin position="345"/>
        <end position="398"/>
    </location>
</feature>
<dbReference type="InterPro" id="IPR011006">
    <property type="entry name" value="CheY-like_superfamily"/>
</dbReference>
<dbReference type="InterPro" id="IPR035965">
    <property type="entry name" value="PAS-like_dom_sf"/>
</dbReference>
<evidence type="ECO:0000256" key="3">
    <source>
        <dbReference type="ARBA" id="ARBA00012438"/>
    </source>
</evidence>
<dbReference type="InterPro" id="IPR003661">
    <property type="entry name" value="HisK_dim/P_dom"/>
</dbReference>
<dbReference type="InterPro" id="IPR038188">
    <property type="entry name" value="TorS_sensor_sf"/>
</dbReference>
<dbReference type="PANTHER" id="PTHR43065:SF42">
    <property type="entry name" value="TWO-COMPONENT SENSOR PPRA"/>
    <property type="match status" value="1"/>
</dbReference>
<gene>
    <name evidence="12" type="ORF">SAMN04488094_110173</name>
</gene>
<dbReference type="SMART" id="SM00387">
    <property type="entry name" value="HATPase_c"/>
    <property type="match status" value="1"/>
</dbReference>
<evidence type="ECO:0000256" key="7">
    <source>
        <dbReference type="PROSITE-ProRule" id="PRU00169"/>
    </source>
</evidence>
<dbReference type="SUPFAM" id="SSF47384">
    <property type="entry name" value="Homodimeric domain of signal transducing histidine kinase"/>
    <property type="match status" value="1"/>
</dbReference>
<accession>A0A1I1MRA9</accession>